<proteinExistence type="inferred from homology"/>
<dbReference type="SUPFAM" id="SSF52038">
    <property type="entry name" value="Barstar-related"/>
    <property type="match status" value="1"/>
</dbReference>
<dbReference type="EMBL" id="JBHRTD010000012">
    <property type="protein sequence ID" value="MFC3138502.1"/>
    <property type="molecule type" value="Genomic_DNA"/>
</dbReference>
<evidence type="ECO:0000313" key="3">
    <source>
        <dbReference type="EMBL" id="MFC3138502.1"/>
    </source>
</evidence>
<accession>A0ABV7GFE0</accession>
<reference evidence="4" key="1">
    <citation type="journal article" date="2019" name="Int. J. Syst. Evol. Microbiol.">
        <title>The Global Catalogue of Microorganisms (GCM) 10K type strain sequencing project: providing services to taxonomists for standard genome sequencing and annotation.</title>
        <authorList>
            <consortium name="The Broad Institute Genomics Platform"/>
            <consortium name="The Broad Institute Genome Sequencing Center for Infectious Disease"/>
            <person name="Wu L."/>
            <person name="Ma J."/>
        </authorList>
    </citation>
    <scope>NUCLEOTIDE SEQUENCE [LARGE SCALE GENOMIC DNA]</scope>
    <source>
        <strain evidence="4">KCTC 52277</strain>
    </source>
</reference>
<protein>
    <submittedName>
        <fullName evidence="3">Barstar family protein</fullName>
    </submittedName>
</protein>
<gene>
    <name evidence="3" type="ORF">ACFOE0_09930</name>
</gene>
<evidence type="ECO:0000259" key="2">
    <source>
        <dbReference type="Pfam" id="PF01337"/>
    </source>
</evidence>
<evidence type="ECO:0000313" key="4">
    <source>
        <dbReference type="Proteomes" id="UP001595621"/>
    </source>
</evidence>
<keyword evidence="4" id="KW-1185">Reference proteome</keyword>
<dbReference type="RefSeq" id="WP_248935724.1">
    <property type="nucleotide sequence ID" value="NZ_JAKILF010000003.1"/>
</dbReference>
<dbReference type="Pfam" id="PF01337">
    <property type="entry name" value="Barstar"/>
    <property type="match status" value="1"/>
</dbReference>
<dbReference type="InterPro" id="IPR035905">
    <property type="entry name" value="Barstar-like_sf"/>
</dbReference>
<organism evidence="3 4">
    <name type="scientific">Shewanella submarina</name>
    <dbReference type="NCBI Taxonomy" id="2016376"/>
    <lineage>
        <taxon>Bacteria</taxon>
        <taxon>Pseudomonadati</taxon>
        <taxon>Pseudomonadota</taxon>
        <taxon>Gammaproteobacteria</taxon>
        <taxon>Alteromonadales</taxon>
        <taxon>Shewanellaceae</taxon>
        <taxon>Shewanella</taxon>
    </lineage>
</organism>
<name>A0ABV7GFE0_9GAMM</name>
<dbReference type="Gene3D" id="3.30.370.10">
    <property type="entry name" value="Barstar-like"/>
    <property type="match status" value="1"/>
</dbReference>
<dbReference type="InterPro" id="IPR000468">
    <property type="entry name" value="Barstar"/>
</dbReference>
<dbReference type="Proteomes" id="UP001595621">
    <property type="component" value="Unassembled WGS sequence"/>
</dbReference>
<feature type="domain" description="Barstar (barnase inhibitor)" evidence="2">
    <location>
        <begin position="2"/>
        <end position="81"/>
    </location>
</feature>
<evidence type="ECO:0000256" key="1">
    <source>
        <dbReference type="ARBA" id="ARBA00006845"/>
    </source>
</evidence>
<sequence length="89" mass="10318">MKINLESVETEKDLHKILASSFEFPDFYGNNWDAFWDAITGLVEIPKEVEFVGSLHLQATIPDAYEHLKKCLTELNQEYPELGCSVQWR</sequence>
<comment type="caution">
    <text evidence="3">The sequence shown here is derived from an EMBL/GenBank/DDBJ whole genome shotgun (WGS) entry which is preliminary data.</text>
</comment>
<comment type="similarity">
    <text evidence="1">Belongs to the barstar family.</text>
</comment>